<keyword evidence="10" id="KW-0028">Amino-acid biosynthesis</keyword>
<dbReference type="Gene3D" id="3.20.10.10">
    <property type="entry name" value="D-amino Acid Aminotransferase, subunit A, domain 2"/>
    <property type="match status" value="1"/>
</dbReference>
<dbReference type="Gene3D" id="3.30.470.10">
    <property type="match status" value="1"/>
</dbReference>
<name>A0ABV5QI70_9ACTN</name>
<evidence type="ECO:0000256" key="6">
    <source>
        <dbReference type="ARBA" id="ARBA00022679"/>
    </source>
</evidence>
<dbReference type="RefSeq" id="WP_346117051.1">
    <property type="nucleotide sequence ID" value="NZ_BAAAXC010000005.1"/>
</dbReference>
<sequence length="305" mass="32537">MQAETIWMDGEHVPWSEARVHVLSHALHYGTAVLEGTRAYGTPEGSAVFRLDEHLERLFRSAKIIGLAIPYSPAQLRAATLETVAANGLTSCYIRHLVHRGYGELGIAARTCPTVVTVAAWEWGALLGEEGLRLMTSSWRRNDPAVVPTAAKATGPYLNSVIAKAEALDAGYDEAVLLNAAGYVSECTGANVFVVSDGTLSTPPSSAGALEGITQDTVEQLAADLGVPVRRRDLLRTDLYTADEMFVCGTAAGIVPVQSVDNRELGAAGPVTAKLTAAYEAAVHGRDERYRHWLTPVAAASRATR</sequence>
<reference evidence="11 12" key="1">
    <citation type="submission" date="2024-09" db="EMBL/GenBank/DDBJ databases">
        <authorList>
            <person name="Sun Q."/>
            <person name="Mori K."/>
        </authorList>
    </citation>
    <scope>NUCLEOTIDE SEQUENCE [LARGE SCALE GENOMIC DNA]</scope>
    <source>
        <strain evidence="11 12">JCM 3323</strain>
    </source>
</reference>
<comment type="cofactor">
    <cofactor evidence="10">
        <name>pyridoxal 5'-phosphate</name>
        <dbReference type="ChEBI" id="CHEBI:597326"/>
    </cofactor>
</comment>
<dbReference type="NCBIfam" id="NF005146">
    <property type="entry name" value="PRK06606.1"/>
    <property type="match status" value="1"/>
</dbReference>
<comment type="pathway">
    <text evidence="2 10">Amino-acid biosynthesis; L-valine biosynthesis; L-valine from pyruvate: step 4/4.</text>
</comment>
<dbReference type="SUPFAM" id="SSF56752">
    <property type="entry name" value="D-aminoacid aminotransferase-like PLP-dependent enzymes"/>
    <property type="match status" value="1"/>
</dbReference>
<evidence type="ECO:0000256" key="2">
    <source>
        <dbReference type="ARBA" id="ARBA00004931"/>
    </source>
</evidence>
<keyword evidence="10" id="KW-0100">Branched-chain amino acid biosynthesis</keyword>
<evidence type="ECO:0000256" key="10">
    <source>
        <dbReference type="RuleBase" id="RU364094"/>
    </source>
</evidence>
<evidence type="ECO:0000256" key="3">
    <source>
        <dbReference type="ARBA" id="ARBA00005072"/>
    </source>
</evidence>
<comment type="caution">
    <text evidence="11">The sequence shown here is derived from an EMBL/GenBank/DDBJ whole genome shotgun (WGS) entry which is preliminary data.</text>
</comment>
<dbReference type="CDD" id="cd00449">
    <property type="entry name" value="PLPDE_IV"/>
    <property type="match status" value="1"/>
</dbReference>
<protein>
    <recommendedName>
        <fullName evidence="10">Branched-chain-amino-acid aminotransferase</fullName>
        <shortName evidence="10">BCAT</shortName>
        <ecNumber evidence="10">2.6.1.42</ecNumber>
    </recommendedName>
</protein>
<evidence type="ECO:0000256" key="9">
    <source>
        <dbReference type="ARBA" id="ARBA00049229"/>
    </source>
</evidence>
<dbReference type="PANTHER" id="PTHR42743">
    <property type="entry name" value="AMINO-ACID AMINOTRANSFERASE"/>
    <property type="match status" value="1"/>
</dbReference>
<comment type="catalytic activity">
    <reaction evidence="7 10">
        <text>L-valine + 2-oxoglutarate = 3-methyl-2-oxobutanoate + L-glutamate</text>
        <dbReference type="Rhea" id="RHEA:24813"/>
        <dbReference type="ChEBI" id="CHEBI:11851"/>
        <dbReference type="ChEBI" id="CHEBI:16810"/>
        <dbReference type="ChEBI" id="CHEBI:29985"/>
        <dbReference type="ChEBI" id="CHEBI:57762"/>
        <dbReference type="EC" id="2.6.1.42"/>
    </reaction>
</comment>
<organism evidence="11 12">
    <name type="scientific">Nonomuraea roseola</name>
    <dbReference type="NCBI Taxonomy" id="46179"/>
    <lineage>
        <taxon>Bacteria</taxon>
        <taxon>Bacillati</taxon>
        <taxon>Actinomycetota</taxon>
        <taxon>Actinomycetes</taxon>
        <taxon>Streptosporangiales</taxon>
        <taxon>Streptosporangiaceae</taxon>
        <taxon>Nonomuraea</taxon>
    </lineage>
</organism>
<dbReference type="NCBIfam" id="TIGR01122">
    <property type="entry name" value="ilvE_I"/>
    <property type="match status" value="1"/>
</dbReference>
<dbReference type="EC" id="2.6.1.42" evidence="10"/>
<dbReference type="InterPro" id="IPR050571">
    <property type="entry name" value="Class-IV_PLP-Dep_Aminotrnsfr"/>
</dbReference>
<dbReference type="EMBL" id="JBHMCE010000028">
    <property type="protein sequence ID" value="MFB9534451.1"/>
    <property type="molecule type" value="Genomic_DNA"/>
</dbReference>
<dbReference type="InterPro" id="IPR043132">
    <property type="entry name" value="BCAT-like_C"/>
</dbReference>
<comment type="pathway">
    <text evidence="1 10">Amino-acid biosynthesis; L-isoleucine biosynthesis; L-isoleucine from 2-oxobutanoate: step 4/4.</text>
</comment>
<evidence type="ECO:0000256" key="7">
    <source>
        <dbReference type="ARBA" id="ARBA00048212"/>
    </source>
</evidence>
<comment type="similarity">
    <text evidence="4 10">Belongs to the class-IV pyridoxal-phosphate-dependent aminotransferase family.</text>
</comment>
<comment type="catalytic activity">
    <reaction evidence="9 10">
        <text>L-leucine + 2-oxoglutarate = 4-methyl-2-oxopentanoate + L-glutamate</text>
        <dbReference type="Rhea" id="RHEA:18321"/>
        <dbReference type="ChEBI" id="CHEBI:16810"/>
        <dbReference type="ChEBI" id="CHEBI:17865"/>
        <dbReference type="ChEBI" id="CHEBI:29985"/>
        <dbReference type="ChEBI" id="CHEBI:57427"/>
        <dbReference type="EC" id="2.6.1.42"/>
    </reaction>
</comment>
<evidence type="ECO:0000256" key="8">
    <source>
        <dbReference type="ARBA" id="ARBA00048798"/>
    </source>
</evidence>
<keyword evidence="10" id="KW-0663">Pyridoxal phosphate</keyword>
<dbReference type="InterPro" id="IPR036038">
    <property type="entry name" value="Aminotransferase-like"/>
</dbReference>
<dbReference type="InterPro" id="IPR001544">
    <property type="entry name" value="Aminotrans_IV"/>
</dbReference>
<dbReference type="InterPro" id="IPR005785">
    <property type="entry name" value="B_amino_transI"/>
</dbReference>
<proteinExistence type="inferred from homology"/>
<evidence type="ECO:0000256" key="4">
    <source>
        <dbReference type="ARBA" id="ARBA00009320"/>
    </source>
</evidence>
<keyword evidence="12" id="KW-1185">Reference proteome</keyword>
<evidence type="ECO:0000313" key="11">
    <source>
        <dbReference type="EMBL" id="MFB9534451.1"/>
    </source>
</evidence>
<dbReference type="Proteomes" id="UP001589646">
    <property type="component" value="Unassembled WGS sequence"/>
</dbReference>
<gene>
    <name evidence="10" type="primary">ilvE</name>
    <name evidence="11" type="ORF">ACFFRN_48355</name>
</gene>
<comment type="pathway">
    <text evidence="3 10">Amino-acid biosynthesis; L-leucine biosynthesis; L-leucine from 3-methyl-2-oxobutanoate: step 4/4.</text>
</comment>
<evidence type="ECO:0000256" key="5">
    <source>
        <dbReference type="ARBA" id="ARBA00022576"/>
    </source>
</evidence>
<keyword evidence="5 10" id="KW-0032">Aminotransferase</keyword>
<keyword evidence="6 10" id="KW-0808">Transferase</keyword>
<dbReference type="Pfam" id="PF01063">
    <property type="entry name" value="Aminotran_4"/>
    <property type="match status" value="1"/>
</dbReference>
<evidence type="ECO:0000313" key="12">
    <source>
        <dbReference type="Proteomes" id="UP001589646"/>
    </source>
</evidence>
<dbReference type="InterPro" id="IPR043131">
    <property type="entry name" value="BCAT-like_N"/>
</dbReference>
<dbReference type="PANTHER" id="PTHR42743:SF11">
    <property type="entry name" value="AMINODEOXYCHORISMATE LYASE"/>
    <property type="match status" value="1"/>
</dbReference>
<accession>A0ABV5QI70</accession>
<dbReference type="GO" id="GO:0004084">
    <property type="term" value="F:branched-chain-amino-acid transaminase activity"/>
    <property type="evidence" value="ECO:0007669"/>
    <property type="project" value="UniProtKB-EC"/>
</dbReference>
<comment type="function">
    <text evidence="10">Acts on leucine, isoleucine and valine.</text>
</comment>
<comment type="catalytic activity">
    <reaction evidence="8 10">
        <text>L-isoleucine + 2-oxoglutarate = (S)-3-methyl-2-oxopentanoate + L-glutamate</text>
        <dbReference type="Rhea" id="RHEA:24801"/>
        <dbReference type="ChEBI" id="CHEBI:16810"/>
        <dbReference type="ChEBI" id="CHEBI:29985"/>
        <dbReference type="ChEBI" id="CHEBI:35146"/>
        <dbReference type="ChEBI" id="CHEBI:58045"/>
        <dbReference type="EC" id="2.6.1.42"/>
    </reaction>
</comment>
<evidence type="ECO:0000256" key="1">
    <source>
        <dbReference type="ARBA" id="ARBA00004824"/>
    </source>
</evidence>